<name>A0A455TUN2_ENTFC</name>
<dbReference type="AlphaFoldDB" id="A0A455TUN2"/>
<sequence>MKNKVYIGYIIDKSQKDKTIFNNLTVTNKKSIWLGLITIYEIQVNEEKINTVINCLQKNMVDQIGFVKQEFYFHFYCENELIVVYRNKIFHATADKSTWEPAYNYGKSLGIKEKQLDFLTPSENKERYFS</sequence>
<organism evidence="1">
    <name type="scientific">Enterococcus faecium</name>
    <name type="common">Streptococcus faecium</name>
    <dbReference type="NCBI Taxonomy" id="1352"/>
    <lineage>
        <taxon>Bacteria</taxon>
        <taxon>Bacillati</taxon>
        <taxon>Bacillota</taxon>
        <taxon>Bacilli</taxon>
        <taxon>Lactobacillales</taxon>
        <taxon>Enterococcaceae</taxon>
        <taxon>Enterococcus</taxon>
    </lineage>
</organism>
<gene>
    <name evidence="1" type="ORF">SMVRE20_02490</name>
</gene>
<dbReference type="EMBL" id="AP019408">
    <property type="protein sequence ID" value="BBI40116.1"/>
    <property type="molecule type" value="Genomic_DNA"/>
</dbReference>
<protein>
    <submittedName>
        <fullName evidence="1">Uncharacterized protein</fullName>
    </submittedName>
</protein>
<proteinExistence type="predicted"/>
<accession>A0A455TUN2</accession>
<evidence type="ECO:0000313" key="1">
    <source>
        <dbReference type="EMBL" id="BBI40116.1"/>
    </source>
</evidence>
<reference evidence="1" key="1">
    <citation type="submission" date="2019-02" db="EMBL/GenBank/DDBJ databases">
        <title>Complete Genome Sequence of vanD5-typed vancomycin-resistant Enterococcus faecium in Sapporo, Japan.</title>
        <authorList>
            <person name="Sato T."/>
            <person name="Wada T."/>
            <person name="Shinagawa M."/>
            <person name="Fukushima Y."/>
            <person name="Nakajima C."/>
            <person name="Suzuki Y."/>
            <person name="Takahashi S."/>
            <person name="Yokota S."/>
        </authorList>
    </citation>
    <scope>NUCLEOTIDE SEQUENCE</scope>
    <source>
        <strain evidence="1">SMVRE20</strain>
    </source>
</reference>
<dbReference type="RefSeq" id="WP_023042340.1">
    <property type="nucleotide sequence ID" value="NZ_JABBNN010000001.1"/>
</dbReference>